<evidence type="ECO:0000256" key="1">
    <source>
        <dbReference type="ARBA" id="ARBA00022729"/>
    </source>
</evidence>
<organism evidence="2 3">
    <name type="scientific">Lentzea tibetensis</name>
    <dbReference type="NCBI Taxonomy" id="2591470"/>
    <lineage>
        <taxon>Bacteria</taxon>
        <taxon>Bacillati</taxon>
        <taxon>Actinomycetota</taxon>
        <taxon>Actinomycetes</taxon>
        <taxon>Pseudonocardiales</taxon>
        <taxon>Pseudonocardiaceae</taxon>
        <taxon>Lentzea</taxon>
    </lineage>
</organism>
<keyword evidence="1" id="KW-0732">Signal</keyword>
<accession>A0A563EJZ4</accession>
<dbReference type="InterPro" id="IPR029050">
    <property type="entry name" value="Immunoprotect_excell_Ig-like"/>
</dbReference>
<dbReference type="Proteomes" id="UP000316639">
    <property type="component" value="Unassembled WGS sequence"/>
</dbReference>
<reference evidence="2 3" key="1">
    <citation type="submission" date="2019-07" db="EMBL/GenBank/DDBJ databases">
        <title>Lentzea xizangensis sp. nov., isolated from Qinghai-Tibetan Plateau Soils.</title>
        <authorList>
            <person name="Huang J."/>
        </authorList>
    </citation>
    <scope>NUCLEOTIDE SEQUENCE [LARGE SCALE GENOMIC DNA]</scope>
    <source>
        <strain evidence="2 3">FXJ1.1311</strain>
    </source>
</reference>
<dbReference type="EMBL" id="VOBR01000028">
    <property type="protein sequence ID" value="TWP47025.1"/>
    <property type="molecule type" value="Genomic_DNA"/>
</dbReference>
<comment type="caution">
    <text evidence="2">The sequence shown here is derived from an EMBL/GenBank/DDBJ whole genome shotgun (WGS) entry which is preliminary data.</text>
</comment>
<evidence type="ECO:0000313" key="2">
    <source>
        <dbReference type="EMBL" id="TWP47025.1"/>
    </source>
</evidence>
<protein>
    <submittedName>
        <fullName evidence="2">DUF4352 domain-containing protein</fullName>
    </submittedName>
</protein>
<dbReference type="Gene3D" id="2.60.40.1240">
    <property type="match status" value="1"/>
</dbReference>
<gene>
    <name evidence="2" type="ORF">FKR81_33810</name>
</gene>
<name>A0A563EJZ4_9PSEU</name>
<sequence length="120" mass="12782">MGYSAEVTLNSVTTATKGGPPIDIKPESGTFVILEITYVGKKGKYPVNPMYWHLITPDGKDIDQIKGNAMLASPADDLEAGDVEAGKTLKGRVALDAKLDPGTKIVVTDVLDKPIGEWVL</sequence>
<keyword evidence="3" id="KW-1185">Reference proteome</keyword>
<proteinExistence type="predicted"/>
<evidence type="ECO:0000313" key="3">
    <source>
        <dbReference type="Proteomes" id="UP000316639"/>
    </source>
</evidence>
<dbReference type="AlphaFoldDB" id="A0A563EJZ4"/>